<name>A0ABY6JWS6_9ARAC</name>
<dbReference type="Gene3D" id="1.20.58.60">
    <property type="match status" value="1"/>
</dbReference>
<dbReference type="SUPFAM" id="SSF46966">
    <property type="entry name" value="Spectrin repeat"/>
    <property type="match status" value="1"/>
</dbReference>
<reference evidence="2 3" key="1">
    <citation type="submission" date="2022-01" db="EMBL/GenBank/DDBJ databases">
        <title>A chromosomal length assembly of Cordylochernes scorpioides.</title>
        <authorList>
            <person name="Zeh D."/>
            <person name="Zeh J."/>
        </authorList>
    </citation>
    <scope>NUCLEOTIDE SEQUENCE [LARGE SCALE GENOMIC DNA]</scope>
    <source>
        <strain evidence="2">IN4F17</strain>
        <tissue evidence="2">Whole Body</tissue>
    </source>
</reference>
<accession>A0ABY6JWS6</accession>
<dbReference type="Proteomes" id="UP001235939">
    <property type="component" value="Chromosome 01"/>
</dbReference>
<protein>
    <submittedName>
        <fullName evidence="2">SPTBN5</fullName>
    </submittedName>
</protein>
<keyword evidence="3" id="KW-1185">Reference proteome</keyword>
<feature type="compositionally biased region" description="Basic and acidic residues" evidence="1">
    <location>
        <begin position="9"/>
        <end position="21"/>
    </location>
</feature>
<evidence type="ECO:0000313" key="2">
    <source>
        <dbReference type="EMBL" id="UYV61079.1"/>
    </source>
</evidence>
<dbReference type="EMBL" id="CP092863">
    <property type="protein sequence ID" value="UYV61079.1"/>
    <property type="molecule type" value="Genomic_DNA"/>
</dbReference>
<proteinExistence type="predicted"/>
<organism evidence="2 3">
    <name type="scientific">Cordylochernes scorpioides</name>
    <dbReference type="NCBI Taxonomy" id="51811"/>
    <lineage>
        <taxon>Eukaryota</taxon>
        <taxon>Metazoa</taxon>
        <taxon>Ecdysozoa</taxon>
        <taxon>Arthropoda</taxon>
        <taxon>Chelicerata</taxon>
        <taxon>Arachnida</taxon>
        <taxon>Pseudoscorpiones</taxon>
        <taxon>Cheliferoidea</taxon>
        <taxon>Chernetidae</taxon>
        <taxon>Cordylochernes</taxon>
    </lineage>
</organism>
<feature type="region of interest" description="Disordered" evidence="1">
    <location>
        <begin position="1"/>
        <end position="21"/>
    </location>
</feature>
<sequence>MRGTGQETGGEREPVLRGHREAGRKPLSECWNNLLDHIDAREQKLKGSWGDPQVQPRVADALIRIHEKYTSISSDLAGTSTLLYHLIRKHEGFVNDLVALEGQGIRETATTNTLAHIFSLDVLKCVPCDVQVRALEGWAQGVVCGLRAEEKVRDLGRAQSLKAEQ</sequence>
<evidence type="ECO:0000256" key="1">
    <source>
        <dbReference type="SAM" id="MobiDB-lite"/>
    </source>
</evidence>
<evidence type="ECO:0000313" key="3">
    <source>
        <dbReference type="Proteomes" id="UP001235939"/>
    </source>
</evidence>
<gene>
    <name evidence="2" type="ORF">LAZ67_1003328</name>
</gene>